<organism evidence="4 5">
    <name type="scientific">Salimicrobium album</name>
    <dbReference type="NCBI Taxonomy" id="50717"/>
    <lineage>
        <taxon>Bacteria</taxon>
        <taxon>Bacillati</taxon>
        <taxon>Bacillota</taxon>
        <taxon>Bacilli</taxon>
        <taxon>Bacillales</taxon>
        <taxon>Bacillaceae</taxon>
        <taxon>Salimicrobium</taxon>
    </lineage>
</organism>
<accession>A0A1H3EJP9</accession>
<gene>
    <name evidence="4" type="ORF">SAMN04488081_1256</name>
</gene>
<proteinExistence type="inferred from homology"/>
<protein>
    <submittedName>
        <fullName evidence="4">dTDP-4-amino-4,6-dideoxygalactose transaminase</fullName>
    </submittedName>
</protein>
<comment type="similarity">
    <text evidence="2 3">Belongs to the DegT/DnrJ/EryC1 family.</text>
</comment>
<dbReference type="SUPFAM" id="SSF53383">
    <property type="entry name" value="PLP-dependent transferases"/>
    <property type="match status" value="1"/>
</dbReference>
<keyword evidence="1 3" id="KW-0663">Pyridoxal phosphate</keyword>
<name>A0A1H3EJP9_9BACI</name>
<dbReference type="InterPro" id="IPR015424">
    <property type="entry name" value="PyrdxlP-dep_Trfase"/>
</dbReference>
<evidence type="ECO:0000256" key="3">
    <source>
        <dbReference type="RuleBase" id="RU004508"/>
    </source>
</evidence>
<dbReference type="InterPro" id="IPR015421">
    <property type="entry name" value="PyrdxlP-dep_Trfase_major"/>
</dbReference>
<evidence type="ECO:0000313" key="4">
    <source>
        <dbReference type="EMBL" id="SDX79002.1"/>
    </source>
</evidence>
<evidence type="ECO:0000256" key="2">
    <source>
        <dbReference type="ARBA" id="ARBA00037999"/>
    </source>
</evidence>
<dbReference type="Gene3D" id="3.40.640.10">
    <property type="entry name" value="Type I PLP-dependent aspartate aminotransferase-like (Major domain)"/>
    <property type="match status" value="1"/>
</dbReference>
<keyword evidence="5" id="KW-1185">Reference proteome</keyword>
<dbReference type="EMBL" id="FNOS01000003">
    <property type="protein sequence ID" value="SDX79002.1"/>
    <property type="molecule type" value="Genomic_DNA"/>
</dbReference>
<dbReference type="PIRSF" id="PIRSF000390">
    <property type="entry name" value="PLP_StrS"/>
    <property type="match status" value="1"/>
</dbReference>
<evidence type="ECO:0000256" key="1">
    <source>
        <dbReference type="ARBA" id="ARBA00022898"/>
    </source>
</evidence>
<dbReference type="PANTHER" id="PTHR30244:SF9">
    <property type="entry name" value="PROTEIN RV3402C"/>
    <property type="match status" value="1"/>
</dbReference>
<reference evidence="4 5" key="1">
    <citation type="submission" date="2016-10" db="EMBL/GenBank/DDBJ databases">
        <authorList>
            <person name="Varghese N."/>
            <person name="Submissions S."/>
        </authorList>
    </citation>
    <scope>NUCLEOTIDE SEQUENCE [LARGE SCALE GENOMIC DNA]</scope>
    <source>
        <strain evidence="4 5">DSM 20748</strain>
    </source>
</reference>
<comment type="caution">
    <text evidence="4">The sequence shown here is derived from an EMBL/GenBank/DDBJ whole genome shotgun (WGS) entry which is preliminary data.</text>
</comment>
<dbReference type="InterPro" id="IPR000653">
    <property type="entry name" value="DegT/StrS_aminotransferase"/>
</dbReference>
<sequence length="372" mass="42387">MSDFISITKPKLPKKEKYFEEISKVWENSWLTNQGPIHQDFERKIKEYLKVPYVSLFSHGHSALQIALKSLELTGEVITTPFTFSSTTNALIQDGLSPVFCDISINDYNIDVNKIEKLITNKTSAILAVHVFGTPCNVEEIARIANKYNLKVIYDAAHAFSVLNKGQSIAAYGDISMFSLHATKVFHAIEGGVLSYSNAIWKEKSEMLRNFGLDEHNDIEEPGINAKMSEFHAAMGVTNLSLIDNEIEKREHLTNQYLGNLNKVSGISTLKYEREDVNYNFAYFPILVEKEIFGINRDDLQKYLYKNNIGTKKYFHPLTSNFEAFKAYRTKAPVAEYVANNVLCLPLYSDLTEEEVEFICEKIISVNKEEEN</sequence>
<dbReference type="Pfam" id="PF01041">
    <property type="entry name" value="DegT_DnrJ_EryC1"/>
    <property type="match status" value="1"/>
</dbReference>
<dbReference type="RefSeq" id="WP_093106391.1">
    <property type="nucleotide sequence ID" value="NZ_FNOS01000003.1"/>
</dbReference>
<evidence type="ECO:0000313" key="5">
    <source>
        <dbReference type="Proteomes" id="UP000198647"/>
    </source>
</evidence>
<dbReference type="PANTHER" id="PTHR30244">
    <property type="entry name" value="TRANSAMINASE"/>
    <property type="match status" value="1"/>
</dbReference>
<dbReference type="Proteomes" id="UP000198647">
    <property type="component" value="Unassembled WGS sequence"/>
</dbReference>
<dbReference type="CDD" id="cd00616">
    <property type="entry name" value="AHBA_syn"/>
    <property type="match status" value="1"/>
</dbReference>